<feature type="signal peptide" evidence="2">
    <location>
        <begin position="1"/>
        <end position="25"/>
    </location>
</feature>
<comment type="caution">
    <text evidence="3">The sequence shown here is derived from an EMBL/GenBank/DDBJ whole genome shotgun (WGS) entry which is preliminary data.</text>
</comment>
<reference evidence="3" key="1">
    <citation type="submission" date="2022-07" db="EMBL/GenBank/DDBJ databases">
        <title>Genome Sequence of Agrocybe chaxingu.</title>
        <authorList>
            <person name="Buettner E."/>
        </authorList>
    </citation>
    <scope>NUCLEOTIDE SEQUENCE</scope>
    <source>
        <strain evidence="3">MP-N11</strain>
    </source>
</reference>
<feature type="region of interest" description="Disordered" evidence="1">
    <location>
        <begin position="306"/>
        <end position="344"/>
    </location>
</feature>
<keyword evidence="4" id="KW-1185">Reference proteome</keyword>
<feature type="region of interest" description="Disordered" evidence="1">
    <location>
        <begin position="376"/>
        <end position="546"/>
    </location>
</feature>
<feature type="compositionally biased region" description="Low complexity" evidence="1">
    <location>
        <begin position="508"/>
        <end position="527"/>
    </location>
</feature>
<dbReference type="Proteomes" id="UP001148786">
    <property type="component" value="Unassembled WGS sequence"/>
</dbReference>
<gene>
    <name evidence="3" type="ORF">NLJ89_g11106</name>
</gene>
<dbReference type="OrthoDB" id="3034393at2759"/>
<dbReference type="AlphaFoldDB" id="A0A9W8JMH3"/>
<feature type="region of interest" description="Disordered" evidence="1">
    <location>
        <begin position="100"/>
        <end position="128"/>
    </location>
</feature>
<protein>
    <submittedName>
        <fullName evidence="3">Uncharacterized protein</fullName>
    </submittedName>
</protein>
<evidence type="ECO:0000256" key="2">
    <source>
        <dbReference type="SAM" id="SignalP"/>
    </source>
</evidence>
<feature type="compositionally biased region" description="Low complexity" evidence="1">
    <location>
        <begin position="400"/>
        <end position="411"/>
    </location>
</feature>
<evidence type="ECO:0000256" key="1">
    <source>
        <dbReference type="SAM" id="MobiDB-lite"/>
    </source>
</evidence>
<evidence type="ECO:0000313" key="4">
    <source>
        <dbReference type="Proteomes" id="UP001148786"/>
    </source>
</evidence>
<evidence type="ECO:0000313" key="3">
    <source>
        <dbReference type="EMBL" id="KAJ3493040.1"/>
    </source>
</evidence>
<sequence>MAPPILEVLGRLWAIMLAFVGGSKTSGAPSLLPLRRDDRTDRFRTETWHSQKEQFLRRPSLRSKEQHIADAMAALSRRERGSRAKDRPAPAVSPIFTVEDWSLPPLDQNSKRPPRPPRPPSCNTPPAVIVTPCTPTIDGSTSSSMREIVFPSPSASPLELFQGCQPGQHLSPDDVFGRKGTKTAGPPQASPACAELQVQEEGDIPEMKLDSDAVNLVEPRRSFILPDSLKAINFQLPRYNYNPLSASNVSWDSSWLNPRTSVDELQPRAPSYVTSTPTKRRRADSDTRVSELLGFDDVSASTIQEVSQSQIARLPASPSPAPSRTRVHSYSRSAPSLISAPGPSCHLPDDQLEFLPYPDVFDLDMYFGSQSARSSIASSHRDSRPFSVMLVPPARGNRRSSSTPTLVASSSGPRELPRKSVRHSSSTPTFGVGPSGPRPRRMEKNDSKRAHRRSQSQNAVIAMNHATDAPRSPRRFGFIPEVPSSSSKRGPGEREGVKRHRDRYATNSSSTRVGTRASGGTTASTSKGKGKEKAPDTPIPVNNRQH</sequence>
<feature type="chain" id="PRO_5040920097" evidence="2">
    <location>
        <begin position="26"/>
        <end position="546"/>
    </location>
</feature>
<accession>A0A9W8JMH3</accession>
<keyword evidence="2" id="KW-0732">Signal</keyword>
<name>A0A9W8JMH3_9AGAR</name>
<feature type="region of interest" description="Disordered" evidence="1">
    <location>
        <begin position="266"/>
        <end position="287"/>
    </location>
</feature>
<proteinExistence type="predicted"/>
<dbReference type="EMBL" id="JANKHO010002338">
    <property type="protein sequence ID" value="KAJ3493040.1"/>
    <property type="molecule type" value="Genomic_DNA"/>
</dbReference>
<organism evidence="3 4">
    <name type="scientific">Agrocybe chaxingu</name>
    <dbReference type="NCBI Taxonomy" id="84603"/>
    <lineage>
        <taxon>Eukaryota</taxon>
        <taxon>Fungi</taxon>
        <taxon>Dikarya</taxon>
        <taxon>Basidiomycota</taxon>
        <taxon>Agaricomycotina</taxon>
        <taxon>Agaricomycetes</taxon>
        <taxon>Agaricomycetidae</taxon>
        <taxon>Agaricales</taxon>
        <taxon>Agaricineae</taxon>
        <taxon>Strophariaceae</taxon>
        <taxon>Agrocybe</taxon>
    </lineage>
</organism>